<keyword evidence="1" id="KW-0812">Transmembrane</keyword>
<organism evidence="2 3">
    <name type="scientific">Devosia oryziradicis</name>
    <dbReference type="NCBI Taxonomy" id="2801335"/>
    <lineage>
        <taxon>Bacteria</taxon>
        <taxon>Pseudomonadati</taxon>
        <taxon>Pseudomonadota</taxon>
        <taxon>Alphaproteobacteria</taxon>
        <taxon>Hyphomicrobiales</taxon>
        <taxon>Devosiaceae</taxon>
        <taxon>Devosia</taxon>
    </lineage>
</organism>
<name>A0ABX7BYK8_9HYPH</name>
<protein>
    <submittedName>
        <fullName evidence="2">Exopolysaccharide biosynthesis protein</fullName>
    </submittedName>
</protein>
<dbReference type="PANTHER" id="PTHR41795:SF1">
    <property type="entry name" value="EXOPOLYSACCHARIDE SYNTHESIS PROTEIN"/>
    <property type="match status" value="1"/>
</dbReference>
<evidence type="ECO:0000313" key="3">
    <source>
        <dbReference type="Proteomes" id="UP000595460"/>
    </source>
</evidence>
<keyword evidence="1" id="KW-1133">Transmembrane helix</keyword>
<dbReference type="RefSeq" id="WP_201660366.1">
    <property type="nucleotide sequence ID" value="NZ_CP068047.1"/>
</dbReference>
<dbReference type="PANTHER" id="PTHR41795">
    <property type="entry name" value="EXOPOLYSACCHARIDE SYNTHESIS PROTEIN"/>
    <property type="match status" value="1"/>
</dbReference>
<feature type="transmembrane region" description="Helical" evidence="1">
    <location>
        <begin position="173"/>
        <end position="194"/>
    </location>
</feature>
<evidence type="ECO:0000256" key="1">
    <source>
        <dbReference type="SAM" id="Phobius"/>
    </source>
</evidence>
<reference evidence="2 3" key="1">
    <citation type="submission" date="2021-01" db="EMBL/GenBank/DDBJ databases">
        <title>Genome seq and assembly of Devosia sp. G19.</title>
        <authorList>
            <person name="Chhetri G."/>
        </authorList>
    </citation>
    <scope>NUCLEOTIDE SEQUENCE [LARGE SCALE GENOMIC DNA]</scope>
    <source>
        <strain evidence="2 3">G19</strain>
    </source>
</reference>
<sequence length="195" mass="20665">MTDTEEGALGKLVGKVEQRVEDGQCISVGMIREVAGQRAAGPMLMFPALVMMSPASIIPGVPTLVGISTVLIAGQIALGREQLWLPKWLSRRRLPDKYGDKLVKFLKPVSEKVDAVAKPRWQGLIDGPLRRVGAGLCVLVGMIMPVLEVIPFTSTWAGAIVATYGLAITARDGLLAVVWIGLVAAVLCVAGLVLA</sequence>
<proteinExistence type="predicted"/>
<dbReference type="Proteomes" id="UP000595460">
    <property type="component" value="Chromosome"/>
</dbReference>
<dbReference type="EMBL" id="CP068047">
    <property type="protein sequence ID" value="QQR37053.1"/>
    <property type="molecule type" value="Genomic_DNA"/>
</dbReference>
<feature type="transmembrane region" description="Helical" evidence="1">
    <location>
        <begin position="57"/>
        <end position="78"/>
    </location>
</feature>
<gene>
    <name evidence="2" type="ORF">JI749_05400</name>
</gene>
<dbReference type="PIRSF" id="PIRSF033239">
    <property type="entry name" value="ExoD"/>
    <property type="match status" value="1"/>
</dbReference>
<feature type="transmembrane region" description="Helical" evidence="1">
    <location>
        <begin position="132"/>
        <end position="153"/>
    </location>
</feature>
<dbReference type="InterPro" id="IPR010331">
    <property type="entry name" value="ExoD"/>
</dbReference>
<dbReference type="Pfam" id="PF06055">
    <property type="entry name" value="ExoD"/>
    <property type="match status" value="1"/>
</dbReference>
<accession>A0ABX7BYK8</accession>
<keyword evidence="1" id="KW-0472">Membrane</keyword>
<evidence type="ECO:0000313" key="2">
    <source>
        <dbReference type="EMBL" id="QQR37053.1"/>
    </source>
</evidence>
<keyword evidence="3" id="KW-1185">Reference proteome</keyword>